<sequence length="129" mass="14475">MKNLLLCFCLLLTAACRIPPNDTELDVIGTTIEYSFEPATKDVLYQVQFTSQIGSQISERIQPGQSFSKKINTNQTMGFKNADLVVQNLDGQKIMTGIISFKRSGRDRKTETITVAPQGAYKFTEVVYR</sequence>
<dbReference type="RefSeq" id="WP_194111858.1">
    <property type="nucleotide sequence ID" value="NZ_JADFFL010000004.1"/>
</dbReference>
<proteinExistence type="predicted"/>
<gene>
    <name evidence="1" type="ORF">IRJ16_12185</name>
</gene>
<comment type="caution">
    <text evidence="1">The sequence shown here is derived from an EMBL/GenBank/DDBJ whole genome shotgun (WGS) entry which is preliminary data.</text>
</comment>
<dbReference type="Proteomes" id="UP000622475">
    <property type="component" value="Unassembled WGS sequence"/>
</dbReference>
<organism evidence="1 2">
    <name type="scientific">Mucilaginibacter myungsuensis</name>
    <dbReference type="NCBI Taxonomy" id="649104"/>
    <lineage>
        <taxon>Bacteria</taxon>
        <taxon>Pseudomonadati</taxon>
        <taxon>Bacteroidota</taxon>
        <taxon>Sphingobacteriia</taxon>
        <taxon>Sphingobacteriales</taxon>
        <taxon>Sphingobacteriaceae</taxon>
        <taxon>Mucilaginibacter</taxon>
    </lineage>
</organism>
<dbReference type="EMBL" id="JADFFL010000004">
    <property type="protein sequence ID" value="MBE9662644.1"/>
    <property type="molecule type" value="Genomic_DNA"/>
</dbReference>
<keyword evidence="2" id="KW-1185">Reference proteome</keyword>
<evidence type="ECO:0000313" key="1">
    <source>
        <dbReference type="EMBL" id="MBE9662644.1"/>
    </source>
</evidence>
<dbReference type="PROSITE" id="PS51257">
    <property type="entry name" value="PROKAR_LIPOPROTEIN"/>
    <property type="match status" value="1"/>
</dbReference>
<dbReference type="AlphaFoldDB" id="A0A929PWZ3"/>
<protein>
    <submittedName>
        <fullName evidence="1">Uncharacterized protein</fullName>
    </submittedName>
</protein>
<accession>A0A929PWZ3</accession>
<name>A0A929PWZ3_9SPHI</name>
<evidence type="ECO:0000313" key="2">
    <source>
        <dbReference type="Proteomes" id="UP000622475"/>
    </source>
</evidence>
<reference evidence="1" key="1">
    <citation type="submission" date="2020-10" db="EMBL/GenBank/DDBJ databases">
        <title>Mucilaginibacter mali sp. nov., isolated from rhizosphere soil of apple orchard.</title>
        <authorList>
            <person name="Lee J.-S."/>
            <person name="Kim H.S."/>
            <person name="Kim J.-S."/>
        </authorList>
    </citation>
    <scope>NUCLEOTIDE SEQUENCE</scope>
    <source>
        <strain evidence="1">KCTC 22746</strain>
    </source>
</reference>